<feature type="non-terminal residue" evidence="2">
    <location>
        <position position="193"/>
    </location>
</feature>
<feature type="coiled-coil region" evidence="1">
    <location>
        <begin position="120"/>
        <end position="183"/>
    </location>
</feature>
<dbReference type="AlphaFoldDB" id="A0AA35SJ45"/>
<keyword evidence="3" id="KW-1185">Reference proteome</keyword>
<dbReference type="Proteomes" id="UP001174909">
    <property type="component" value="Unassembled WGS sequence"/>
</dbReference>
<name>A0AA35SJ45_GEOBA</name>
<dbReference type="EMBL" id="CASHTH010002419">
    <property type="protein sequence ID" value="CAI8029611.1"/>
    <property type="molecule type" value="Genomic_DNA"/>
</dbReference>
<organism evidence="2 3">
    <name type="scientific">Geodia barretti</name>
    <name type="common">Barrett's horny sponge</name>
    <dbReference type="NCBI Taxonomy" id="519541"/>
    <lineage>
        <taxon>Eukaryota</taxon>
        <taxon>Metazoa</taxon>
        <taxon>Porifera</taxon>
        <taxon>Demospongiae</taxon>
        <taxon>Heteroscleromorpha</taxon>
        <taxon>Tetractinellida</taxon>
        <taxon>Astrophorina</taxon>
        <taxon>Geodiidae</taxon>
        <taxon>Geodia</taxon>
    </lineage>
</organism>
<proteinExistence type="predicted"/>
<evidence type="ECO:0000313" key="3">
    <source>
        <dbReference type="Proteomes" id="UP001174909"/>
    </source>
</evidence>
<sequence length="193" mass="22000">GIEDFAEVQAALWAARSKWHNIGIRLKLDVRELENIDAETRFGLDDKFNLMIKTRFNKIEPCTWRDLYDALNHPTVAMSDVANRLSAKLTETGMQLGVVSMSSTSLTVANTSFDSGDTKASEAEDQGRRLEQQLRLKEEEKEAEIARLQEQMRQLATEKDRLASEKDRLASQKQREIAELRSQLQTSHKPPVQ</sequence>
<reference evidence="2" key="1">
    <citation type="submission" date="2023-03" db="EMBL/GenBank/DDBJ databases">
        <authorList>
            <person name="Steffen K."/>
            <person name="Cardenas P."/>
        </authorList>
    </citation>
    <scope>NUCLEOTIDE SEQUENCE</scope>
</reference>
<evidence type="ECO:0000256" key="1">
    <source>
        <dbReference type="SAM" id="Coils"/>
    </source>
</evidence>
<comment type="caution">
    <text evidence="2">The sequence shown here is derived from an EMBL/GenBank/DDBJ whole genome shotgun (WGS) entry which is preliminary data.</text>
</comment>
<feature type="non-terminal residue" evidence="2">
    <location>
        <position position="1"/>
    </location>
</feature>
<evidence type="ECO:0000313" key="2">
    <source>
        <dbReference type="EMBL" id="CAI8029611.1"/>
    </source>
</evidence>
<keyword evidence="1" id="KW-0175">Coiled coil</keyword>
<accession>A0AA35SJ45</accession>
<protein>
    <submittedName>
        <fullName evidence="2">Uncharacterized protein</fullName>
    </submittedName>
</protein>
<gene>
    <name evidence="2" type="ORF">GBAR_LOCUS16802</name>
</gene>